<proteinExistence type="predicted"/>
<organism evidence="1 2">
    <name type="scientific">Vibrio parahaemolyticus</name>
    <dbReference type="NCBI Taxonomy" id="670"/>
    <lineage>
        <taxon>Bacteria</taxon>
        <taxon>Pseudomonadati</taxon>
        <taxon>Pseudomonadota</taxon>
        <taxon>Gammaproteobacteria</taxon>
        <taxon>Vibrionales</taxon>
        <taxon>Vibrionaceae</taxon>
        <taxon>Vibrio</taxon>
    </lineage>
</organism>
<dbReference type="RefSeq" id="WP_049874977.1">
    <property type="nucleotide sequence ID" value="NZ_CANUHW010000006.1"/>
</dbReference>
<evidence type="ECO:0000313" key="1">
    <source>
        <dbReference type="EMBL" id="WAT88779.1"/>
    </source>
</evidence>
<gene>
    <name evidence="1" type="ORF">O1Q84_08660</name>
</gene>
<reference evidence="1" key="1">
    <citation type="submission" date="2022-12" db="EMBL/GenBank/DDBJ databases">
        <title>Vibrio parahaemolyticus become highly virulent by producing novel Tc toxins.</title>
        <authorList>
            <person name="Yang F."/>
            <person name="You Y."/>
            <person name="Lai Q."/>
            <person name="Xu L."/>
            <person name="Li F."/>
        </authorList>
    </citation>
    <scope>NUCLEOTIDE SEQUENCE</scope>
    <source>
        <strain evidence="1">Vp-HL-202005</strain>
    </source>
</reference>
<name>A0AA47JDJ8_VIBPH</name>
<sequence length="221" mass="23922">MKVAEFVSSRGSLLHDVTAFYILAEDLHKGGAIIGKYEITRNGSKSYITFKGNHRLRSIVKGTRYLLNNANILALGIGQAGLKASAKGGVFLTIIYSVPYRTLELAFKKDYLFSNWIVNIGSDVLKASISATVGYLAGAYVIGVTGVVLLPIGVGIVTALVVGEVLSSLEGKLELKEKAIAAIDEYFEKMDKQAIDDINGDIVRRKSISQLQHPTTKAIFL</sequence>
<dbReference type="Proteomes" id="UP001156560">
    <property type="component" value="Chromosome 1"/>
</dbReference>
<protein>
    <submittedName>
        <fullName evidence="1">Uncharacterized protein</fullName>
    </submittedName>
</protein>
<accession>A0AA47JDJ8</accession>
<evidence type="ECO:0000313" key="2">
    <source>
        <dbReference type="Proteomes" id="UP001156560"/>
    </source>
</evidence>
<dbReference type="EMBL" id="CP114194">
    <property type="protein sequence ID" value="WAT88779.1"/>
    <property type="molecule type" value="Genomic_DNA"/>
</dbReference>
<dbReference type="AlphaFoldDB" id="A0AA47JDJ8"/>